<dbReference type="InterPro" id="IPR036065">
    <property type="entry name" value="BolA-like_sf"/>
</dbReference>
<sequence length="164" mass="18023">MRTPLPTLLARIALRPAHLSRTATFSPLPLSSNNKFVITRTMSAASASTSTSKGRSPTRVPGPVETTIQQKVIEAFNPVLLRVYNDSHKHAHHAAMRAQGGGSGETHFAIHLVSESFRGKTAIARHRMVNALLKPEFDERGLHALSLRLKTPEEWEKEGGGEMR</sequence>
<evidence type="ECO:0000313" key="3">
    <source>
        <dbReference type="Proteomes" id="UP000053392"/>
    </source>
</evidence>
<dbReference type="InterPro" id="IPR002634">
    <property type="entry name" value="BolA"/>
</dbReference>
<proteinExistence type="inferred from homology"/>
<dbReference type="GO" id="GO:0005759">
    <property type="term" value="C:mitochondrial matrix"/>
    <property type="evidence" value="ECO:0007669"/>
    <property type="project" value="TreeGrafter"/>
</dbReference>
<dbReference type="SUPFAM" id="SSF82657">
    <property type="entry name" value="BolA-like"/>
    <property type="match status" value="1"/>
</dbReference>
<gene>
    <name evidence="2" type="ORF">I313_03062</name>
</gene>
<comment type="similarity">
    <text evidence="1">Belongs to the BolA/IbaG family.</text>
</comment>
<dbReference type="Proteomes" id="UP000053392">
    <property type="component" value="Unassembled WGS sequence"/>
</dbReference>
<protein>
    <submittedName>
        <fullName evidence="2">Uncharacterized protein</fullName>
    </submittedName>
</protein>
<dbReference type="PANTHER" id="PTHR46230:SF7">
    <property type="entry name" value="BOLA-LIKE PROTEIN 1"/>
    <property type="match status" value="1"/>
</dbReference>
<dbReference type="Pfam" id="PF01722">
    <property type="entry name" value="BolA"/>
    <property type="match status" value="1"/>
</dbReference>
<dbReference type="GO" id="GO:0044572">
    <property type="term" value="P:[4Fe-4S] cluster assembly"/>
    <property type="evidence" value="ECO:0007669"/>
    <property type="project" value="TreeGrafter"/>
</dbReference>
<dbReference type="EMBL" id="KN847901">
    <property type="protein sequence ID" value="KIR41111.1"/>
    <property type="molecule type" value="Genomic_DNA"/>
</dbReference>
<organism evidence="2 3">
    <name type="scientific">Cryptococcus deuterogattii Ram5</name>
    <dbReference type="NCBI Taxonomy" id="1296110"/>
    <lineage>
        <taxon>Eukaryota</taxon>
        <taxon>Fungi</taxon>
        <taxon>Dikarya</taxon>
        <taxon>Basidiomycota</taxon>
        <taxon>Agaricomycotina</taxon>
        <taxon>Tremellomycetes</taxon>
        <taxon>Tremellales</taxon>
        <taxon>Cryptococcaceae</taxon>
        <taxon>Cryptococcus</taxon>
        <taxon>Cryptococcus gattii species complex</taxon>
    </lineage>
</organism>
<dbReference type="Gene3D" id="3.30.300.90">
    <property type="entry name" value="BolA-like"/>
    <property type="match status" value="1"/>
</dbReference>
<name>A0A0D0V0Z4_9TREE</name>
<accession>A0A0D0V0Z4</accession>
<dbReference type="OrthoDB" id="411584at2759"/>
<dbReference type="PANTHER" id="PTHR46230">
    <property type="match status" value="1"/>
</dbReference>
<reference evidence="2 3" key="1">
    <citation type="submission" date="2015-01" db="EMBL/GenBank/DDBJ databases">
        <title>The Genome Sequence of Cryptococcus gattii Ram5.</title>
        <authorList>
            <consortium name="The Broad Institute Genomics Platform"/>
            <person name="Cuomo C."/>
            <person name="Litvintseva A."/>
            <person name="Chen Y."/>
            <person name="Heitman J."/>
            <person name="Sun S."/>
            <person name="Springer D."/>
            <person name="Dromer F."/>
            <person name="Young S."/>
            <person name="Zeng Q."/>
            <person name="Gargeya S."/>
            <person name="Abouelleil A."/>
            <person name="Alvarado L."/>
            <person name="Chapman S.B."/>
            <person name="Gainer-Dewar J."/>
            <person name="Goldberg J."/>
            <person name="Griggs A."/>
            <person name="Gujja S."/>
            <person name="Hansen M."/>
            <person name="Howarth C."/>
            <person name="Imamovic A."/>
            <person name="Larimer J."/>
            <person name="Murphy C."/>
            <person name="Naylor J."/>
            <person name="Pearson M."/>
            <person name="Priest M."/>
            <person name="Roberts A."/>
            <person name="Saif S."/>
            <person name="Shea T."/>
            <person name="Sykes S."/>
            <person name="Wortman J."/>
            <person name="Nusbaum C."/>
            <person name="Birren B."/>
        </authorList>
    </citation>
    <scope>NUCLEOTIDE SEQUENCE [LARGE SCALE GENOMIC DNA]</scope>
    <source>
        <strain evidence="2 3">Ram5</strain>
    </source>
</reference>
<evidence type="ECO:0000313" key="2">
    <source>
        <dbReference type="EMBL" id="KIR41111.1"/>
    </source>
</evidence>
<keyword evidence="3" id="KW-1185">Reference proteome</keyword>
<dbReference type="AlphaFoldDB" id="A0A0D0V0Z4"/>
<dbReference type="HOGENOM" id="CLU_109462_2_0_1"/>
<evidence type="ECO:0000256" key="1">
    <source>
        <dbReference type="RuleBase" id="RU003860"/>
    </source>
</evidence>